<feature type="transmembrane region" description="Helical" evidence="1">
    <location>
        <begin position="222"/>
        <end position="255"/>
    </location>
</feature>
<dbReference type="SUPFAM" id="SSF55073">
    <property type="entry name" value="Nucleotide cyclase"/>
    <property type="match status" value="1"/>
</dbReference>
<comment type="caution">
    <text evidence="3">The sequence shown here is derived from an EMBL/GenBank/DDBJ whole genome shotgun (WGS) entry which is preliminary data.</text>
</comment>
<dbReference type="Pfam" id="PF00990">
    <property type="entry name" value="GGDEF"/>
    <property type="match status" value="1"/>
</dbReference>
<dbReference type="EMBL" id="JADBEO010000011">
    <property type="protein sequence ID" value="MDR4306378.1"/>
    <property type="molecule type" value="Genomic_DNA"/>
</dbReference>
<dbReference type="InterPro" id="IPR029787">
    <property type="entry name" value="Nucleotide_cyclase"/>
</dbReference>
<feature type="transmembrane region" description="Helical" evidence="1">
    <location>
        <begin position="70"/>
        <end position="88"/>
    </location>
</feature>
<evidence type="ECO:0000313" key="3">
    <source>
        <dbReference type="EMBL" id="MDR4306378.1"/>
    </source>
</evidence>
<gene>
    <name evidence="3" type="ORF">IHQ68_07075</name>
</gene>
<feature type="transmembrane region" description="Helical" evidence="1">
    <location>
        <begin position="12"/>
        <end position="34"/>
    </location>
</feature>
<dbReference type="InterPro" id="IPR052163">
    <property type="entry name" value="DGC-Regulatory_Protein"/>
</dbReference>
<evidence type="ECO:0000259" key="2">
    <source>
        <dbReference type="PROSITE" id="PS50887"/>
    </source>
</evidence>
<feature type="transmembrane region" description="Helical" evidence="1">
    <location>
        <begin position="40"/>
        <end position="58"/>
    </location>
</feature>
<proteinExistence type="predicted"/>
<dbReference type="PANTHER" id="PTHR46663:SF2">
    <property type="entry name" value="GGDEF DOMAIN-CONTAINING PROTEIN"/>
    <property type="match status" value="1"/>
</dbReference>
<name>A0ABU1DE47_9HYPH</name>
<dbReference type="PANTHER" id="PTHR46663">
    <property type="entry name" value="DIGUANYLATE CYCLASE DGCT-RELATED"/>
    <property type="match status" value="1"/>
</dbReference>
<feature type="transmembrane region" description="Helical" evidence="1">
    <location>
        <begin position="155"/>
        <end position="175"/>
    </location>
</feature>
<sequence>MTAAHRVASSLLAFIFHPDVAFMLCYGAGFAATHQFGQGAAGQPLINLAAPLAAGFLIRNGRSLSPTDALRLAAVHLAVAAGLGVGLTDLAWTLFQNLATVACSVATFARLRRSGFISSEVRMAVAVTIAAATGALAGAPVGAAAGFGSGATLDAVLTCWAAAWVGSSLLLGVVLTRARSDQPLADEFDADEPKPALWEAPAAACLIATLILASVGQGRPEIVLAASCAMLWFALRLGLFATWLGAFCFSAALLAYMSEGLWPAFADAAEPMRAELMRYLALALLAGPSVLVAAHGHDQKRLRRILAYRAMHDGLTKLVNRVRFLEVLDAATAKAHSRGSRFALFLIDLDHFKSVNDGFGHQRGDALLVEVSARLRDSLRSTDVVARLGGDEFAVVAPLTNVDDGMKLAKRLVETVNQPFLIDGVSLLPSITLGGVLSPDSEGDAQRLILLADEALYAAKAAGRNCWRFSSVAGEAEPVQLWRPGVEGQLAFDTVYLD</sequence>
<keyword evidence="1" id="KW-0472">Membrane</keyword>
<keyword evidence="1" id="KW-1133">Transmembrane helix</keyword>
<keyword evidence="4" id="KW-1185">Reference proteome</keyword>
<dbReference type="InterPro" id="IPR000160">
    <property type="entry name" value="GGDEF_dom"/>
</dbReference>
<dbReference type="SMART" id="SM00267">
    <property type="entry name" value="GGDEF"/>
    <property type="match status" value="1"/>
</dbReference>
<dbReference type="InterPro" id="IPR043128">
    <property type="entry name" value="Rev_trsase/Diguanyl_cyclase"/>
</dbReference>
<reference evidence="3" key="1">
    <citation type="submission" date="2020-10" db="EMBL/GenBank/DDBJ databases">
        <authorList>
            <person name="Abbas A."/>
            <person name="Razzaq R."/>
            <person name="Waqas M."/>
            <person name="Abbas N."/>
            <person name="Nielsen T.K."/>
            <person name="Hansen L.H."/>
            <person name="Hussain S."/>
            <person name="Shahid M."/>
        </authorList>
    </citation>
    <scope>NUCLEOTIDE SEQUENCE</scope>
    <source>
        <strain evidence="3">S14</strain>
    </source>
</reference>
<evidence type="ECO:0000256" key="1">
    <source>
        <dbReference type="SAM" id="Phobius"/>
    </source>
</evidence>
<keyword evidence="1" id="KW-0812">Transmembrane</keyword>
<accession>A0ABU1DE47</accession>
<dbReference type="PROSITE" id="PS50887">
    <property type="entry name" value="GGDEF"/>
    <property type="match status" value="1"/>
</dbReference>
<dbReference type="Proteomes" id="UP001181622">
    <property type="component" value="Unassembled WGS sequence"/>
</dbReference>
<evidence type="ECO:0000313" key="4">
    <source>
        <dbReference type="Proteomes" id="UP001181622"/>
    </source>
</evidence>
<dbReference type="RefSeq" id="WP_309390219.1">
    <property type="nucleotide sequence ID" value="NZ_JADBEO010000011.1"/>
</dbReference>
<feature type="transmembrane region" description="Helical" evidence="1">
    <location>
        <begin position="276"/>
        <end position="296"/>
    </location>
</feature>
<dbReference type="CDD" id="cd01949">
    <property type="entry name" value="GGDEF"/>
    <property type="match status" value="1"/>
</dbReference>
<feature type="domain" description="GGDEF" evidence="2">
    <location>
        <begin position="340"/>
        <end position="472"/>
    </location>
</feature>
<feature type="transmembrane region" description="Helical" evidence="1">
    <location>
        <begin position="123"/>
        <end position="143"/>
    </location>
</feature>
<protein>
    <submittedName>
        <fullName evidence="3">GGDEF domain-containing protein</fullName>
    </submittedName>
</protein>
<dbReference type="Gene3D" id="3.30.70.270">
    <property type="match status" value="1"/>
</dbReference>
<dbReference type="NCBIfam" id="TIGR00254">
    <property type="entry name" value="GGDEF"/>
    <property type="match status" value="1"/>
</dbReference>
<organism evidence="3 4">
    <name type="scientific">Chelatococcus sambhunathii</name>
    <dbReference type="NCBI Taxonomy" id="363953"/>
    <lineage>
        <taxon>Bacteria</taxon>
        <taxon>Pseudomonadati</taxon>
        <taxon>Pseudomonadota</taxon>
        <taxon>Alphaproteobacteria</taxon>
        <taxon>Hyphomicrobiales</taxon>
        <taxon>Chelatococcaceae</taxon>
        <taxon>Chelatococcus</taxon>
    </lineage>
</organism>